<dbReference type="PANTHER" id="PTHR35889:SF3">
    <property type="entry name" value="F-BOX DOMAIN-CONTAINING PROTEIN"/>
    <property type="match status" value="1"/>
</dbReference>
<feature type="non-terminal residue" evidence="3">
    <location>
        <position position="1"/>
    </location>
</feature>
<dbReference type="SUPFAM" id="SSF46626">
    <property type="entry name" value="Cytochrome c"/>
    <property type="match status" value="1"/>
</dbReference>
<feature type="domain" description="DUF1549" evidence="1">
    <location>
        <begin position="125"/>
        <end position="194"/>
    </location>
</feature>
<dbReference type="Pfam" id="PF07635">
    <property type="entry name" value="PSCyt1"/>
    <property type="match status" value="1"/>
</dbReference>
<dbReference type="GO" id="GO:0020037">
    <property type="term" value="F:heme binding"/>
    <property type="evidence" value="ECO:0007669"/>
    <property type="project" value="InterPro"/>
</dbReference>
<gene>
    <name evidence="3" type="ORF">METZ01_LOCUS305284</name>
</gene>
<dbReference type="GO" id="GO:0009055">
    <property type="term" value="F:electron transfer activity"/>
    <property type="evidence" value="ECO:0007669"/>
    <property type="project" value="InterPro"/>
</dbReference>
<dbReference type="InterPro" id="IPR036909">
    <property type="entry name" value="Cyt_c-like_dom_sf"/>
</dbReference>
<dbReference type="PANTHER" id="PTHR35889">
    <property type="entry name" value="CYCLOINULO-OLIGOSACCHARIDE FRUCTANOTRANSFERASE-RELATED"/>
    <property type="match status" value="1"/>
</dbReference>
<protein>
    <recommendedName>
        <fullName evidence="4">Cytochrome c domain-containing protein</fullName>
    </recommendedName>
</protein>
<organism evidence="3">
    <name type="scientific">marine metagenome</name>
    <dbReference type="NCBI Taxonomy" id="408172"/>
    <lineage>
        <taxon>unclassified sequences</taxon>
        <taxon>metagenomes</taxon>
        <taxon>ecological metagenomes</taxon>
    </lineage>
</organism>
<dbReference type="Gene3D" id="1.10.760.10">
    <property type="entry name" value="Cytochrome c-like domain"/>
    <property type="match status" value="1"/>
</dbReference>
<feature type="domain" description="Cytochrome C Planctomycete-type" evidence="2">
    <location>
        <begin position="15"/>
        <end position="76"/>
    </location>
</feature>
<dbReference type="InterPro" id="IPR011429">
    <property type="entry name" value="Cyt_c_Planctomycete-type"/>
</dbReference>
<reference evidence="3" key="1">
    <citation type="submission" date="2018-05" db="EMBL/GenBank/DDBJ databases">
        <authorList>
            <person name="Lanie J.A."/>
            <person name="Ng W.-L."/>
            <person name="Kazmierczak K.M."/>
            <person name="Andrzejewski T.M."/>
            <person name="Davidsen T.M."/>
            <person name="Wayne K.J."/>
            <person name="Tettelin H."/>
            <person name="Glass J.I."/>
            <person name="Rusch D."/>
            <person name="Podicherti R."/>
            <person name="Tsui H.-C.T."/>
            <person name="Winkler M.E."/>
        </authorList>
    </citation>
    <scope>NUCLEOTIDE SEQUENCE</scope>
</reference>
<name>A0A382MV64_9ZZZZ</name>
<sequence length="194" mass="21966">VDFNRDIRPILSNHCYQCHGPDANKRKAGLRLDEEQGSRSELKSGVHAVVPGDLKESELVYRITADDADERMPPEDFNKQLSKTQVELLKQWVKQGGKYQKHWSFITPQSAELPKVKQTDWPRNPIDHFVLTRLEKEGLKPSPEADKATLLRRVSFDLTGLPPSLSELDGFLADKSPDAYQKMVDGLLASPRYG</sequence>
<accession>A0A382MV64</accession>
<evidence type="ECO:0000313" key="3">
    <source>
        <dbReference type="EMBL" id="SVC52430.1"/>
    </source>
</evidence>
<dbReference type="Pfam" id="PF07583">
    <property type="entry name" value="PSCyt2"/>
    <property type="match status" value="1"/>
</dbReference>
<evidence type="ECO:0008006" key="4">
    <source>
        <dbReference type="Google" id="ProtNLM"/>
    </source>
</evidence>
<proteinExistence type="predicted"/>
<feature type="non-terminal residue" evidence="3">
    <location>
        <position position="194"/>
    </location>
</feature>
<dbReference type="AlphaFoldDB" id="A0A382MV64"/>
<evidence type="ECO:0000259" key="1">
    <source>
        <dbReference type="Pfam" id="PF07583"/>
    </source>
</evidence>
<evidence type="ECO:0000259" key="2">
    <source>
        <dbReference type="Pfam" id="PF07635"/>
    </source>
</evidence>
<dbReference type="EMBL" id="UINC01095949">
    <property type="protein sequence ID" value="SVC52430.1"/>
    <property type="molecule type" value="Genomic_DNA"/>
</dbReference>
<dbReference type="InterPro" id="IPR011444">
    <property type="entry name" value="DUF1549"/>
</dbReference>